<dbReference type="InterPro" id="IPR051906">
    <property type="entry name" value="TolC-like"/>
</dbReference>
<dbReference type="GO" id="GO:0009279">
    <property type="term" value="C:cell outer membrane"/>
    <property type="evidence" value="ECO:0007669"/>
    <property type="project" value="UniProtKB-SubCell"/>
</dbReference>
<dbReference type="GO" id="GO:1990281">
    <property type="term" value="C:efflux pump complex"/>
    <property type="evidence" value="ECO:0007669"/>
    <property type="project" value="TreeGrafter"/>
</dbReference>
<comment type="subcellular location">
    <subcellularLocation>
        <location evidence="1">Cell outer membrane</location>
    </subcellularLocation>
</comment>
<evidence type="ECO:0000256" key="4">
    <source>
        <dbReference type="ARBA" id="ARBA00023136"/>
    </source>
</evidence>
<keyword evidence="6" id="KW-0732">Signal</keyword>
<feature type="signal peptide" evidence="6">
    <location>
        <begin position="1"/>
        <end position="32"/>
    </location>
</feature>
<dbReference type="Proteomes" id="UP000216225">
    <property type="component" value="Unassembled WGS sequence"/>
</dbReference>
<feature type="chain" id="PRO_5018694147" evidence="6">
    <location>
        <begin position="33"/>
        <end position="422"/>
    </location>
</feature>
<accession>A0A3R7HMK4</accession>
<evidence type="ECO:0000256" key="3">
    <source>
        <dbReference type="ARBA" id="ARBA00022692"/>
    </source>
</evidence>
<sequence length="422" mass="44666">MPFVWKISRARLRALARTLAWGLAAASAAAQATPAASPLQALFEQAWRRQPEAQALPLRRQAAQAGRDSADAWTPEPAALELQTKNDRIGSRLGAREHTVGVALPLWLPGERARKAALGDAELRVVDSSGLAAQLELAARVRESWWNWRRACSDRALAQGQLENARALAADVARRLAAGDMARSDHYQAQAVQAQAEATLAQAQGACDAARAALAAWSDGQPLPPEGEALGAEPAPVLEQPLAAAYGHPALADGERQAALARRQAELAAVQTRANPELTLSASSERGMAGDRYQQSVTLGVRLPLGAGVRAHAREAAALAQALELETRVERERARLAADIRAAQAQASAAAAQERAMARNAELAGATRGFVAKAFALGEADWPTRLRAEQDAVQAERQALRARIDAAAAVSALRQALGLLPQ</sequence>
<dbReference type="PANTHER" id="PTHR30026">
    <property type="entry name" value="OUTER MEMBRANE PROTEIN TOLC"/>
    <property type="match status" value="1"/>
</dbReference>
<evidence type="ECO:0000313" key="7">
    <source>
        <dbReference type="EMBL" id="RKJ95215.1"/>
    </source>
</evidence>
<dbReference type="EMBL" id="NKDB02000004">
    <property type="protein sequence ID" value="RKJ95215.1"/>
    <property type="molecule type" value="Genomic_DNA"/>
</dbReference>
<dbReference type="PANTHER" id="PTHR30026:SF20">
    <property type="entry name" value="OUTER MEMBRANE PROTEIN TOLC"/>
    <property type="match status" value="1"/>
</dbReference>
<reference evidence="7 8" key="1">
    <citation type="submission" date="2018-09" db="EMBL/GenBank/DDBJ databases">
        <title>Genome comparison of Alicycliphilus sp. BQ1, a polyurethanolytic bacterium, with its closest phylogenetic relatives Alicycliphilus denitrificans BC and K601, unable to attack polyurethane.</title>
        <authorList>
            <person name="Loza-Tavera H."/>
            <person name="Lozano L."/>
            <person name="Cevallos M."/>
            <person name="Maya-Lucas O."/>
            <person name="Garcia-Mena J."/>
            <person name="Hernandez J."/>
        </authorList>
    </citation>
    <scope>NUCLEOTIDE SEQUENCE [LARGE SCALE GENOMIC DNA]</scope>
    <source>
        <strain evidence="7 8">BQ1</strain>
    </source>
</reference>
<dbReference type="AlphaFoldDB" id="A0A3R7HMK4"/>
<organism evidence="7 8">
    <name type="scientific">Alicycliphilus denitrificans</name>
    <dbReference type="NCBI Taxonomy" id="179636"/>
    <lineage>
        <taxon>Bacteria</taxon>
        <taxon>Pseudomonadati</taxon>
        <taxon>Pseudomonadota</taxon>
        <taxon>Betaproteobacteria</taxon>
        <taxon>Burkholderiales</taxon>
        <taxon>Comamonadaceae</taxon>
        <taxon>Alicycliphilus</taxon>
    </lineage>
</organism>
<evidence type="ECO:0000256" key="5">
    <source>
        <dbReference type="ARBA" id="ARBA00023237"/>
    </source>
</evidence>
<proteinExistence type="predicted"/>
<name>A0A3R7HMK4_9BURK</name>
<dbReference type="GO" id="GO:0015562">
    <property type="term" value="F:efflux transmembrane transporter activity"/>
    <property type="evidence" value="ECO:0007669"/>
    <property type="project" value="InterPro"/>
</dbReference>
<evidence type="ECO:0000256" key="2">
    <source>
        <dbReference type="ARBA" id="ARBA00022452"/>
    </source>
</evidence>
<dbReference type="GO" id="GO:0015288">
    <property type="term" value="F:porin activity"/>
    <property type="evidence" value="ECO:0007669"/>
    <property type="project" value="TreeGrafter"/>
</dbReference>
<evidence type="ECO:0000256" key="6">
    <source>
        <dbReference type="SAM" id="SignalP"/>
    </source>
</evidence>
<keyword evidence="4" id="KW-0472">Membrane</keyword>
<gene>
    <name evidence="7" type="ORF">CE154_017650</name>
</gene>
<keyword evidence="5" id="KW-0998">Cell outer membrane</keyword>
<keyword evidence="2" id="KW-1134">Transmembrane beta strand</keyword>
<dbReference type="Gene3D" id="1.20.1600.10">
    <property type="entry name" value="Outer membrane efflux proteins (OEP)"/>
    <property type="match status" value="1"/>
</dbReference>
<evidence type="ECO:0000313" key="8">
    <source>
        <dbReference type="Proteomes" id="UP000216225"/>
    </source>
</evidence>
<evidence type="ECO:0000256" key="1">
    <source>
        <dbReference type="ARBA" id="ARBA00004442"/>
    </source>
</evidence>
<dbReference type="RefSeq" id="WP_094437726.1">
    <property type="nucleotide sequence ID" value="NZ_NKDB02000004.1"/>
</dbReference>
<comment type="caution">
    <text evidence="7">The sequence shown here is derived from an EMBL/GenBank/DDBJ whole genome shotgun (WGS) entry which is preliminary data.</text>
</comment>
<protein>
    <submittedName>
        <fullName evidence="7">TolC family protein</fullName>
    </submittedName>
</protein>
<dbReference type="SUPFAM" id="SSF56954">
    <property type="entry name" value="Outer membrane efflux proteins (OEP)"/>
    <property type="match status" value="1"/>
</dbReference>
<keyword evidence="3" id="KW-0812">Transmembrane</keyword>